<dbReference type="PIRSF" id="PIRSF037309">
    <property type="entry name" value="PP2A_PR55"/>
    <property type="match status" value="1"/>
</dbReference>
<comment type="caution">
    <text evidence="5">The sequence shown here is derived from an EMBL/GenBank/DDBJ whole genome shotgun (WGS) entry which is preliminary data.</text>
</comment>
<dbReference type="Pfam" id="PF00400">
    <property type="entry name" value="WD40"/>
    <property type="match status" value="1"/>
</dbReference>
<gene>
    <name evidence="5" type="ORF">JKP88DRAFT_172096</name>
</gene>
<accession>A0A835YLG7</accession>
<comment type="similarity">
    <text evidence="1 4">Belongs to the phosphatase 2A regulatory subunit B family.</text>
</comment>
<evidence type="ECO:0000313" key="6">
    <source>
        <dbReference type="Proteomes" id="UP000664859"/>
    </source>
</evidence>
<dbReference type="AlphaFoldDB" id="A0A835YLG7"/>
<evidence type="ECO:0000256" key="3">
    <source>
        <dbReference type="ARBA" id="ARBA00022737"/>
    </source>
</evidence>
<keyword evidence="3 4" id="KW-0677">Repeat</keyword>
<dbReference type="InterPro" id="IPR001680">
    <property type="entry name" value="WD40_rpt"/>
</dbReference>
<dbReference type="EMBL" id="JAFCMP010000546">
    <property type="protein sequence ID" value="KAG5175775.1"/>
    <property type="molecule type" value="Genomic_DNA"/>
</dbReference>
<dbReference type="InterPro" id="IPR036322">
    <property type="entry name" value="WD40_repeat_dom_sf"/>
</dbReference>
<dbReference type="InterPro" id="IPR000009">
    <property type="entry name" value="PP2A_PR55"/>
</dbReference>
<dbReference type="SMART" id="SM00320">
    <property type="entry name" value="WD40"/>
    <property type="match status" value="4"/>
</dbReference>
<proteinExistence type="inferred from homology"/>
<dbReference type="OrthoDB" id="6274823at2759"/>
<dbReference type="Proteomes" id="UP000664859">
    <property type="component" value="Unassembled WGS sequence"/>
</dbReference>
<dbReference type="GO" id="GO:0000159">
    <property type="term" value="C:protein phosphatase type 2A complex"/>
    <property type="evidence" value="ECO:0007669"/>
    <property type="project" value="UniProtKB-UniRule"/>
</dbReference>
<dbReference type="PRINTS" id="PR00600">
    <property type="entry name" value="PP2APR55"/>
</dbReference>
<sequence length="433" mass="47360">MTAEILPSPAVTTKYFGCAAGIGAAAAPAPASAPVSSVPDGLDFKLSQCFGDCSSVDQVTEADILTAVQFDQTGEYLATGDRGGRIVVFRQNTPIKNKLRRASDFKFFTEFQSHVSEFDYLKSLEIEEKINQIKWCQRAGRSLMLLSTNDKTVKLWRIKEMPNRRFVEPPEGGEGGWEGEGGDMEVCAQPRRVFADAHAYHINAVDPCCDGEHFLSADDLRVNLWSLETAGAAAARGGGGGGGAHTAVDLKPRSMEELREVVTCAAFHPRAAHVFLYSTSRGAIRVSDLRAGARCDRSVRVMDEPPDPHTKTFFSDIVASISDIKVTQCGQFVVARDYLTLKLWDARMEARPVKTIPVHDHLRPRLCDLYENDCIFDKFECAVSGDAATVVTGSYGNLCSMYSRAGSAQATLEISKVRHVVRIVRIVQVDASL</sequence>
<reference evidence="5" key="1">
    <citation type="submission" date="2021-02" db="EMBL/GenBank/DDBJ databases">
        <title>First Annotated Genome of the Yellow-green Alga Tribonema minus.</title>
        <authorList>
            <person name="Mahan K.M."/>
        </authorList>
    </citation>
    <scope>NUCLEOTIDE SEQUENCE</scope>
    <source>
        <strain evidence="5">UTEX B ZZ1240</strain>
    </source>
</reference>
<name>A0A835YLG7_9STRA</name>
<dbReference type="Gene3D" id="2.130.10.10">
    <property type="entry name" value="YVTN repeat-like/Quinoprotein amine dehydrogenase"/>
    <property type="match status" value="1"/>
</dbReference>
<dbReference type="InterPro" id="IPR018067">
    <property type="entry name" value="PP2A_PR55_CS"/>
</dbReference>
<dbReference type="PROSITE" id="PS01024">
    <property type="entry name" value="PR55_1"/>
    <property type="match status" value="1"/>
</dbReference>
<dbReference type="GO" id="GO:0019888">
    <property type="term" value="F:protein phosphatase regulator activity"/>
    <property type="evidence" value="ECO:0007669"/>
    <property type="project" value="InterPro"/>
</dbReference>
<evidence type="ECO:0000256" key="1">
    <source>
        <dbReference type="ARBA" id="ARBA00008259"/>
    </source>
</evidence>
<dbReference type="InterPro" id="IPR015943">
    <property type="entry name" value="WD40/YVTN_repeat-like_dom_sf"/>
</dbReference>
<protein>
    <recommendedName>
        <fullName evidence="4">Serine/threonine-protein phosphatase 2A 55 kDa regulatory subunit B</fullName>
    </recommendedName>
</protein>
<keyword evidence="2 4" id="KW-0853">WD repeat</keyword>
<organism evidence="5 6">
    <name type="scientific">Tribonema minus</name>
    <dbReference type="NCBI Taxonomy" id="303371"/>
    <lineage>
        <taxon>Eukaryota</taxon>
        <taxon>Sar</taxon>
        <taxon>Stramenopiles</taxon>
        <taxon>Ochrophyta</taxon>
        <taxon>PX clade</taxon>
        <taxon>Xanthophyceae</taxon>
        <taxon>Tribonematales</taxon>
        <taxon>Tribonemataceae</taxon>
        <taxon>Tribonema</taxon>
    </lineage>
</organism>
<dbReference type="SUPFAM" id="SSF50978">
    <property type="entry name" value="WD40 repeat-like"/>
    <property type="match status" value="1"/>
</dbReference>
<dbReference type="PANTHER" id="PTHR11871">
    <property type="entry name" value="PROTEIN PHOSPHATASE PP2A REGULATORY SUBUNIT B"/>
    <property type="match status" value="1"/>
</dbReference>
<evidence type="ECO:0000256" key="4">
    <source>
        <dbReference type="RuleBase" id="RU331113"/>
    </source>
</evidence>
<evidence type="ECO:0000256" key="2">
    <source>
        <dbReference type="ARBA" id="ARBA00022574"/>
    </source>
</evidence>
<keyword evidence="6" id="KW-1185">Reference proteome</keyword>
<evidence type="ECO:0000313" key="5">
    <source>
        <dbReference type="EMBL" id="KAG5175775.1"/>
    </source>
</evidence>